<dbReference type="GO" id="GO:0043022">
    <property type="term" value="F:ribosome binding"/>
    <property type="evidence" value="ECO:0007669"/>
    <property type="project" value="InterPro"/>
</dbReference>
<dbReference type="GO" id="GO:0003723">
    <property type="term" value="F:RNA binding"/>
    <property type="evidence" value="ECO:0007669"/>
    <property type="project" value="InterPro"/>
</dbReference>
<sequence length="68" mass="7899">MYYDKKSKCYFYVDKTHSYLHYEVFDRTGKHIGVIDGEELKEALKSGKEIKNIVNKKGAKLGRTAKVK</sequence>
<evidence type="ECO:0000313" key="2">
    <source>
        <dbReference type="Proteomes" id="UP000063147"/>
    </source>
</evidence>
<evidence type="ECO:0000313" key="1">
    <source>
        <dbReference type="EMBL" id="ALF18912.1"/>
    </source>
</evidence>
<protein>
    <submittedName>
        <fullName evidence="1">Uncharacterized protein</fullName>
    </submittedName>
</protein>
<dbReference type="PATRIC" id="fig|76859.3.peg.2167"/>
<reference evidence="1 2" key="1">
    <citation type="submission" date="2015-09" db="EMBL/GenBank/DDBJ databases">
        <authorList>
            <person name="Jackson K.R."/>
            <person name="Lunt B.L."/>
            <person name="Fisher J.N.B."/>
            <person name="Gardner A.V."/>
            <person name="Bailey M.E."/>
            <person name="Deus L.M."/>
            <person name="Earl A.S."/>
            <person name="Gibby P.D."/>
            <person name="Hartmann K.A."/>
            <person name="Liu J.E."/>
            <person name="Manci A.M."/>
            <person name="Nielsen D.A."/>
            <person name="Solomon M.B."/>
            <person name="Breakwell D.P."/>
            <person name="Burnett S.H."/>
            <person name="Grose J.H."/>
        </authorList>
    </citation>
    <scope>NUCLEOTIDE SEQUENCE [LARGE SCALE GENOMIC DNA]</scope>
    <source>
        <strain evidence="1 2">KCOM 1279</strain>
    </source>
</reference>
<dbReference type="Proteomes" id="UP000063147">
    <property type="component" value="Chromosome"/>
</dbReference>
<dbReference type="AlphaFoldDB" id="A0A0M4SFM5"/>
<dbReference type="GO" id="GO:0016788">
    <property type="term" value="F:hydrolase activity, acting on ester bonds"/>
    <property type="evidence" value="ECO:0007669"/>
    <property type="project" value="InterPro"/>
</dbReference>
<dbReference type="Gene3D" id="3.10.380.10">
    <property type="entry name" value="Colicin E3-like ribonuclease domain"/>
    <property type="match status" value="1"/>
</dbReference>
<proteinExistence type="predicted"/>
<gene>
    <name evidence="1" type="ORF">RN98_10730</name>
</gene>
<organism evidence="1">
    <name type="scientific">Fusobacterium animalis</name>
    <dbReference type="NCBI Taxonomy" id="76859"/>
    <lineage>
        <taxon>Bacteria</taxon>
        <taxon>Fusobacteriati</taxon>
        <taxon>Fusobacteriota</taxon>
        <taxon>Fusobacteriia</taxon>
        <taxon>Fusobacteriales</taxon>
        <taxon>Fusobacteriaceae</taxon>
        <taxon>Fusobacterium</taxon>
    </lineage>
</organism>
<name>A0A0M4SFM5_9FUSO</name>
<dbReference type="EMBL" id="CP012713">
    <property type="protein sequence ID" value="ALF18912.1"/>
    <property type="molecule type" value="Genomic_DNA"/>
</dbReference>
<dbReference type="InterPro" id="IPR036725">
    <property type="entry name" value="ColE3_ribonuclease_sf"/>
</dbReference>
<accession>A0A0M4SFM5</accession>